<accession>A0A7R8VQT5</accession>
<protein>
    <recommendedName>
        <fullName evidence="1">DUF4729 domain-containing protein</fullName>
    </recommendedName>
</protein>
<evidence type="ECO:0000259" key="1">
    <source>
        <dbReference type="Pfam" id="PF15866"/>
    </source>
</evidence>
<dbReference type="EMBL" id="OA568231">
    <property type="protein sequence ID" value="CAD7201288.1"/>
    <property type="molecule type" value="Genomic_DNA"/>
</dbReference>
<reference evidence="2" key="1">
    <citation type="submission" date="2020-11" db="EMBL/GenBank/DDBJ databases">
        <authorList>
            <person name="Tran Van P."/>
        </authorList>
    </citation>
    <scope>NUCLEOTIDE SEQUENCE</scope>
</reference>
<feature type="domain" description="DUF4729" evidence="1">
    <location>
        <begin position="68"/>
        <end position="161"/>
    </location>
</feature>
<gene>
    <name evidence="2" type="ORF">TDIB3V08_LOCUS7489</name>
</gene>
<proteinExistence type="predicted"/>
<evidence type="ECO:0000313" key="2">
    <source>
        <dbReference type="EMBL" id="CAD7201288.1"/>
    </source>
</evidence>
<sequence length="270" mass="29077">MVQMNDRATTVHCTVCKENTRLKDAAQQGHSTMYNSGDCEAVNQGSSPPCKSQLCGDIGSTSRRPVMCPCEGCNKNIAISGLISHFSFEHVDLPMLAVEEEDKSHFWVSPEALPLNITRCIALLLLVDSLDTRGGSLCTQHANDSRLKSGFPILVMGARLTTGPQGAAALLWAADVDSRLRYTAEATDFSTRSLSVSYSGRTESLRANQAPPAILERGLCTVVQPAMIRELAKCLCGGGVTGSVVWTRLDLQEEAIPTIPRTVEVLLEGL</sequence>
<organism evidence="2">
    <name type="scientific">Timema douglasi</name>
    <name type="common">Walking stick</name>
    <dbReference type="NCBI Taxonomy" id="61478"/>
    <lineage>
        <taxon>Eukaryota</taxon>
        <taxon>Metazoa</taxon>
        <taxon>Ecdysozoa</taxon>
        <taxon>Arthropoda</taxon>
        <taxon>Hexapoda</taxon>
        <taxon>Insecta</taxon>
        <taxon>Pterygota</taxon>
        <taxon>Neoptera</taxon>
        <taxon>Polyneoptera</taxon>
        <taxon>Phasmatodea</taxon>
        <taxon>Timematodea</taxon>
        <taxon>Timematoidea</taxon>
        <taxon>Timematidae</taxon>
        <taxon>Timema</taxon>
    </lineage>
</organism>
<dbReference type="Pfam" id="PF15866">
    <property type="entry name" value="DUF4729"/>
    <property type="match status" value="1"/>
</dbReference>
<dbReference type="InterPro" id="IPR031732">
    <property type="entry name" value="DUF4729"/>
</dbReference>
<dbReference type="AlphaFoldDB" id="A0A7R8VQT5"/>
<name>A0A7R8VQT5_TIMDO</name>